<evidence type="ECO:0000256" key="6">
    <source>
        <dbReference type="SAM" id="Phobius"/>
    </source>
</evidence>
<name>A0A022L0G2_9MICO</name>
<feature type="transmembrane region" description="Helical" evidence="6">
    <location>
        <begin position="534"/>
        <end position="558"/>
    </location>
</feature>
<keyword evidence="5 6" id="KW-0472">Membrane</keyword>
<feature type="transmembrane region" description="Helical" evidence="6">
    <location>
        <begin position="230"/>
        <end position="256"/>
    </location>
</feature>
<protein>
    <recommendedName>
        <fullName evidence="7">ABC3 transporter permease C-terminal domain-containing protein</fullName>
    </recommendedName>
</protein>
<dbReference type="InterPro" id="IPR003838">
    <property type="entry name" value="ABC3_permease_C"/>
</dbReference>
<evidence type="ECO:0000256" key="4">
    <source>
        <dbReference type="ARBA" id="ARBA00022989"/>
    </source>
</evidence>
<sequence length="620" mass="62459">MNGMGRLALGGAWAHRGSLAGSALALAVAAALLAVSGVLIQTGLSGGTATGMLTALAGSFGGTVMMATLMVVASTVALALRGRQEDFALLRAVGATRRQVRTLVAIEIMALALLATPVGALAGVAASVLLDPLLITAGLLPTGSGVVLGAAPVLGALLVLLPVTALAAMVATRETLRSSPTQAVRRRGIESGPVGRARIITGIVVGTAGLASTLSPLFFPGTLGAASAGISAFLLIGVAALLGPLLFSGVLGGLPAPAGPATQQVALSNLRGFSRRLTSAVVPLALVLAAGAVQTSLDRTVLEAARIQVAEGLDGNVVLPAQVDPIPLRTLPGVAEVSSLRSVAAEVLTDEDLAQFDSLAWTPTRIGVFADQFDPGVVDGSLDSLEGAGTIAVSQDAALETGGVGSRVTVRFGAMETTTTVVAVYERGLGFGDHLTGQGTIDALDLSPVDEAVLLRTDSSHEASVATATGARTPAQYATDAVEGDGTAGLSAVLLLALLSFVVIAAANTLLMITARRREEFRMLHRIGATGGTLVRMSALEALLTGIAAWMIGTVAALPALLGSNLGLLGLRAPAIDLVTYGALSVLVLVLPLVTMVPVAWSLARLARPRRILAPPTEVF</sequence>
<dbReference type="InterPro" id="IPR038766">
    <property type="entry name" value="Membrane_comp_ABC_pdt"/>
</dbReference>
<dbReference type="Pfam" id="PF02687">
    <property type="entry name" value="FtsX"/>
    <property type="match status" value="1"/>
</dbReference>
<dbReference type="GO" id="GO:0005886">
    <property type="term" value="C:plasma membrane"/>
    <property type="evidence" value="ECO:0007669"/>
    <property type="project" value="UniProtKB-SubCell"/>
</dbReference>
<feature type="transmembrane region" description="Helical" evidence="6">
    <location>
        <begin position="197"/>
        <end position="218"/>
    </location>
</feature>
<gene>
    <name evidence="8" type="ORF">D641_0103770</name>
</gene>
<feature type="transmembrane region" description="Helical" evidence="6">
    <location>
        <begin position="60"/>
        <end position="82"/>
    </location>
</feature>
<evidence type="ECO:0000256" key="5">
    <source>
        <dbReference type="ARBA" id="ARBA00023136"/>
    </source>
</evidence>
<comment type="subcellular location">
    <subcellularLocation>
        <location evidence="1">Cell membrane</location>
        <topology evidence="1">Multi-pass membrane protein</topology>
    </subcellularLocation>
</comment>
<organism evidence="8 9">
    <name type="scientific">Brachybacterium muris UCD-AY4</name>
    <dbReference type="NCBI Taxonomy" id="1249481"/>
    <lineage>
        <taxon>Bacteria</taxon>
        <taxon>Bacillati</taxon>
        <taxon>Actinomycetota</taxon>
        <taxon>Actinomycetes</taxon>
        <taxon>Micrococcales</taxon>
        <taxon>Dermabacteraceae</taxon>
        <taxon>Brachybacterium</taxon>
    </lineage>
</organism>
<feature type="transmembrane region" description="Helical" evidence="6">
    <location>
        <begin position="21"/>
        <end position="40"/>
    </location>
</feature>
<feature type="transmembrane region" description="Helical" evidence="6">
    <location>
        <begin position="103"/>
        <end position="130"/>
    </location>
</feature>
<accession>A0A022L0G2</accession>
<evidence type="ECO:0000256" key="2">
    <source>
        <dbReference type="ARBA" id="ARBA00022475"/>
    </source>
</evidence>
<keyword evidence="3 6" id="KW-0812">Transmembrane</keyword>
<keyword evidence="9" id="KW-1185">Reference proteome</keyword>
<keyword evidence="4 6" id="KW-1133">Transmembrane helix</keyword>
<keyword evidence="2" id="KW-1003">Cell membrane</keyword>
<comment type="caution">
    <text evidence="8">The sequence shown here is derived from an EMBL/GenBank/DDBJ whole genome shotgun (WGS) entry which is preliminary data.</text>
</comment>
<dbReference type="PANTHER" id="PTHR30287:SF1">
    <property type="entry name" value="INNER MEMBRANE PROTEIN"/>
    <property type="match status" value="1"/>
</dbReference>
<dbReference type="PANTHER" id="PTHR30287">
    <property type="entry name" value="MEMBRANE COMPONENT OF PREDICTED ABC SUPERFAMILY METABOLITE UPTAKE TRANSPORTER"/>
    <property type="match status" value="1"/>
</dbReference>
<dbReference type="OrthoDB" id="3223244at2"/>
<evidence type="ECO:0000256" key="3">
    <source>
        <dbReference type="ARBA" id="ARBA00022692"/>
    </source>
</evidence>
<evidence type="ECO:0000259" key="7">
    <source>
        <dbReference type="Pfam" id="PF02687"/>
    </source>
</evidence>
<dbReference type="AlphaFoldDB" id="A0A022L0G2"/>
<dbReference type="STRING" id="1249481.D641_0103770"/>
<feature type="transmembrane region" description="Helical" evidence="6">
    <location>
        <begin position="277"/>
        <end position="297"/>
    </location>
</feature>
<dbReference type="Proteomes" id="UP000019754">
    <property type="component" value="Unassembled WGS sequence"/>
</dbReference>
<dbReference type="HOGENOM" id="CLU_012341_2_0_11"/>
<feature type="transmembrane region" description="Helical" evidence="6">
    <location>
        <begin position="578"/>
        <end position="601"/>
    </location>
</feature>
<dbReference type="EMBL" id="AORC01000004">
    <property type="protein sequence ID" value="EYT50568.1"/>
    <property type="molecule type" value="Genomic_DNA"/>
</dbReference>
<proteinExistence type="predicted"/>
<evidence type="ECO:0000256" key="1">
    <source>
        <dbReference type="ARBA" id="ARBA00004651"/>
    </source>
</evidence>
<evidence type="ECO:0000313" key="8">
    <source>
        <dbReference type="EMBL" id="EYT50568.1"/>
    </source>
</evidence>
<feature type="domain" description="ABC3 transporter permease C-terminal" evidence="7">
    <location>
        <begin position="59"/>
        <end position="180"/>
    </location>
</feature>
<evidence type="ECO:0000313" key="9">
    <source>
        <dbReference type="Proteomes" id="UP000019754"/>
    </source>
</evidence>
<feature type="transmembrane region" description="Helical" evidence="6">
    <location>
        <begin position="150"/>
        <end position="176"/>
    </location>
</feature>
<reference evidence="8 9" key="1">
    <citation type="journal article" date="2013" name="Genome Announc.">
        <title>Draft genome sequence of an Actinobacterium, Brachybacterium muris strain UCD-AY4.</title>
        <authorList>
            <person name="Lo J.R."/>
            <person name="Lang J.M."/>
            <person name="Darling A.E."/>
            <person name="Eisen J.A."/>
            <person name="Coil D.A."/>
        </authorList>
    </citation>
    <scope>NUCLEOTIDE SEQUENCE [LARGE SCALE GENOMIC DNA]</scope>
    <source>
        <strain evidence="8 9">UCD-AY4</strain>
    </source>
</reference>
<feature type="transmembrane region" description="Helical" evidence="6">
    <location>
        <begin position="492"/>
        <end position="513"/>
    </location>
</feature>